<reference evidence="2" key="1">
    <citation type="submission" date="2021-02" db="EMBL/GenBank/DDBJ databases">
        <authorList>
            <person name="Nowell W R."/>
        </authorList>
    </citation>
    <scope>NUCLEOTIDE SEQUENCE</scope>
</reference>
<evidence type="ECO:0000256" key="1">
    <source>
        <dbReference type="SAM" id="Phobius"/>
    </source>
</evidence>
<dbReference type="Pfam" id="PF15993">
    <property type="entry name" value="Fuseless"/>
    <property type="match status" value="1"/>
</dbReference>
<dbReference type="Proteomes" id="UP000663872">
    <property type="component" value="Unassembled WGS sequence"/>
</dbReference>
<proteinExistence type="predicted"/>
<dbReference type="OrthoDB" id="10562688at2759"/>
<dbReference type="EMBL" id="CAJNXB010002622">
    <property type="protein sequence ID" value="CAF3264693.1"/>
    <property type="molecule type" value="Genomic_DNA"/>
</dbReference>
<dbReference type="EMBL" id="CAJOBQ010003666">
    <property type="protein sequence ID" value="CAF4614016.1"/>
    <property type="molecule type" value="Genomic_DNA"/>
</dbReference>
<dbReference type="Proteomes" id="UP000663873">
    <property type="component" value="Unassembled WGS sequence"/>
</dbReference>
<evidence type="ECO:0000313" key="5">
    <source>
        <dbReference type="EMBL" id="CAF3417918.1"/>
    </source>
</evidence>
<evidence type="ECO:0000313" key="3">
    <source>
        <dbReference type="EMBL" id="CAF3396467.1"/>
    </source>
</evidence>
<gene>
    <name evidence="4" type="ORF">FME351_LOCUS9612</name>
    <name evidence="5" type="ORF">GRG538_LOCUS11519</name>
    <name evidence="7" type="ORF">HFQ381_LOCUS28171</name>
    <name evidence="3" type="ORF">LUA448_LOCUS17158</name>
    <name evidence="9" type="ORF">QYT958_LOCUS21515</name>
    <name evidence="2" type="ORF">TIS948_LOCUS15992</name>
    <name evidence="8" type="ORF">TSG867_LOCUS28622</name>
    <name evidence="6" type="ORF">UJA718_LOCUS20983</name>
</gene>
<dbReference type="Proteomes" id="UP000663833">
    <property type="component" value="Unassembled WGS sequence"/>
</dbReference>
<dbReference type="EMBL" id="CAJNYT010001541">
    <property type="protein sequence ID" value="CAF3417918.1"/>
    <property type="molecule type" value="Genomic_DNA"/>
</dbReference>
<evidence type="ECO:0000313" key="6">
    <source>
        <dbReference type="EMBL" id="CAF4426311.1"/>
    </source>
</evidence>
<feature type="transmembrane region" description="Helical" evidence="1">
    <location>
        <begin position="41"/>
        <end position="58"/>
    </location>
</feature>
<dbReference type="EMBL" id="CAJNYU010001042">
    <property type="protein sequence ID" value="CAF3406985.1"/>
    <property type="molecule type" value="Genomic_DNA"/>
</dbReference>
<evidence type="ECO:0000313" key="11">
    <source>
        <dbReference type="Proteomes" id="UP000663873"/>
    </source>
</evidence>
<keyword evidence="1" id="KW-1133">Transmembrane helix</keyword>
<dbReference type="InterPro" id="IPR032751">
    <property type="entry name" value="Fuseless"/>
</dbReference>
<dbReference type="Proteomes" id="UP000663851">
    <property type="component" value="Unassembled WGS sequence"/>
</dbReference>
<evidence type="ECO:0000313" key="10">
    <source>
        <dbReference type="Proteomes" id="UP000663825"/>
    </source>
</evidence>
<dbReference type="EMBL" id="CAJNYD010002157">
    <property type="protein sequence ID" value="CAF3396467.1"/>
    <property type="molecule type" value="Genomic_DNA"/>
</dbReference>
<dbReference type="AlphaFoldDB" id="A0A817RWH5"/>
<evidence type="ECO:0000313" key="4">
    <source>
        <dbReference type="EMBL" id="CAF3406985.1"/>
    </source>
</evidence>
<dbReference type="Proteomes" id="UP000663825">
    <property type="component" value="Unassembled WGS sequence"/>
</dbReference>
<dbReference type="Proteomes" id="UP000663862">
    <property type="component" value="Unassembled WGS sequence"/>
</dbReference>
<evidence type="ECO:0000313" key="9">
    <source>
        <dbReference type="EMBL" id="CAF4759178.1"/>
    </source>
</evidence>
<dbReference type="Proteomes" id="UP000663848">
    <property type="component" value="Unassembled WGS sequence"/>
</dbReference>
<evidence type="ECO:0000313" key="8">
    <source>
        <dbReference type="EMBL" id="CAF4614016.1"/>
    </source>
</evidence>
<name>A0A817RWH5_9BILA</name>
<feature type="transmembrane region" description="Helical" evidence="1">
    <location>
        <begin position="12"/>
        <end position="29"/>
    </location>
</feature>
<dbReference type="EMBL" id="CAJOBO010003910">
    <property type="protein sequence ID" value="CAF4506620.1"/>
    <property type="molecule type" value="Genomic_DNA"/>
</dbReference>
<sequence length="95" mass="11591">MNFPQFYQNIRHLLAFFSCVFVWGGYWFLYDEYLYIFEGYYKTYLLFYLISFFFLSLIQTSSSINGPLSNIDDKNQFFPLYPYCCFNSSKKHFSM</sequence>
<dbReference type="EMBL" id="CAJOBR010003944">
    <property type="protein sequence ID" value="CAF4759178.1"/>
    <property type="molecule type" value="Genomic_DNA"/>
</dbReference>
<protein>
    <submittedName>
        <fullName evidence="2">Uncharacterized protein</fullName>
    </submittedName>
</protein>
<keyword evidence="1" id="KW-0812">Transmembrane</keyword>
<dbReference type="Proteomes" id="UP000663869">
    <property type="component" value="Unassembled WGS sequence"/>
</dbReference>
<organism evidence="2 10">
    <name type="scientific">Rotaria socialis</name>
    <dbReference type="NCBI Taxonomy" id="392032"/>
    <lineage>
        <taxon>Eukaryota</taxon>
        <taxon>Metazoa</taxon>
        <taxon>Spiralia</taxon>
        <taxon>Gnathifera</taxon>
        <taxon>Rotifera</taxon>
        <taxon>Eurotatoria</taxon>
        <taxon>Bdelloidea</taxon>
        <taxon>Philodinida</taxon>
        <taxon>Philodinidae</taxon>
        <taxon>Rotaria</taxon>
    </lineage>
</organism>
<evidence type="ECO:0000313" key="2">
    <source>
        <dbReference type="EMBL" id="CAF3264693.1"/>
    </source>
</evidence>
<keyword evidence="1" id="KW-0472">Membrane</keyword>
<comment type="caution">
    <text evidence="2">The sequence shown here is derived from an EMBL/GenBank/DDBJ whole genome shotgun (WGS) entry which is preliminary data.</text>
</comment>
<dbReference type="EMBL" id="CAJOBP010004001">
    <property type="protein sequence ID" value="CAF4426311.1"/>
    <property type="molecule type" value="Genomic_DNA"/>
</dbReference>
<accession>A0A817RWH5</accession>
<evidence type="ECO:0000313" key="7">
    <source>
        <dbReference type="EMBL" id="CAF4506620.1"/>
    </source>
</evidence>
<keyword evidence="11" id="KW-1185">Reference proteome</keyword>